<comment type="caution">
    <text evidence="1">The sequence shown here is derived from an EMBL/GenBank/DDBJ whole genome shotgun (WGS) entry which is preliminary data.</text>
</comment>
<dbReference type="EMBL" id="CAJVQA010068624">
    <property type="protein sequence ID" value="CAG8832548.1"/>
    <property type="molecule type" value="Genomic_DNA"/>
</dbReference>
<accession>A0A9N9PM96</accession>
<feature type="non-terminal residue" evidence="1">
    <location>
        <position position="55"/>
    </location>
</feature>
<proteinExistence type="predicted"/>
<gene>
    <name evidence="1" type="ORF">CPELLU_LOCUS20865</name>
</gene>
<name>A0A9N9PM96_9GLOM</name>
<evidence type="ECO:0000313" key="1">
    <source>
        <dbReference type="EMBL" id="CAG8832548.1"/>
    </source>
</evidence>
<sequence length="55" mass="6302">IKIKEDQGNYTALKETTIEKKEKENNESPNERASGVTIVIIFIGEYDGLHFDFLD</sequence>
<evidence type="ECO:0000313" key="2">
    <source>
        <dbReference type="Proteomes" id="UP000789759"/>
    </source>
</evidence>
<reference evidence="1" key="1">
    <citation type="submission" date="2021-06" db="EMBL/GenBank/DDBJ databases">
        <authorList>
            <person name="Kallberg Y."/>
            <person name="Tangrot J."/>
            <person name="Rosling A."/>
        </authorList>
    </citation>
    <scope>NUCLEOTIDE SEQUENCE</scope>
    <source>
        <strain evidence="1">FL966</strain>
    </source>
</reference>
<dbReference type="Proteomes" id="UP000789759">
    <property type="component" value="Unassembled WGS sequence"/>
</dbReference>
<organism evidence="1 2">
    <name type="scientific">Cetraspora pellucida</name>
    <dbReference type="NCBI Taxonomy" id="1433469"/>
    <lineage>
        <taxon>Eukaryota</taxon>
        <taxon>Fungi</taxon>
        <taxon>Fungi incertae sedis</taxon>
        <taxon>Mucoromycota</taxon>
        <taxon>Glomeromycotina</taxon>
        <taxon>Glomeromycetes</taxon>
        <taxon>Diversisporales</taxon>
        <taxon>Gigasporaceae</taxon>
        <taxon>Cetraspora</taxon>
    </lineage>
</organism>
<protein>
    <submittedName>
        <fullName evidence="1">16975_t:CDS:1</fullName>
    </submittedName>
</protein>
<keyword evidence="2" id="KW-1185">Reference proteome</keyword>
<dbReference type="AlphaFoldDB" id="A0A9N9PM96"/>